<evidence type="ECO:0000313" key="2">
    <source>
        <dbReference type="EMBL" id="MBB3189199.1"/>
    </source>
</evidence>
<sequence length="637" mass="70191">MMGGRDTLTIGFSGHLTLRDTPEQKLRAALEHAFALTTEAVGTALQPPPKSTEKADGEGAALRLLTGFGPGADRFAVNVWWQGGQGPVHVLFPYLDPDEETVAWTDDPATAATQARVSDIDTSFDAFTALDGAAGQAEAPPRHAHLEVTRWLTGWSQVLIAFWDGKAGGVGGTGDSVLLALQRGIPVLWIRADAAVELNIIDPSQLGKDSNTRGLAAMLAKPNHGGLTRPPEPEGLAELLGRHLALPPLKDWHRGHPIPDPVEAFEKHSRSIMFDADGMVIPEAWWQRIRFGVYSTFVNTLSSGAVPKKKLPRSRRSQLRCFFWRNRPAADAAERLEPIPSLFLRADAVADRLSNRHRSTQIVISGLAILAVAVAITPALVPDWKAACVAIEFTILVIGGLTYRHGKKAGNELVWSDARRLGERLRGLLVLWPLGQDANGIRPGPPASWSEWRVQALRRQIGPPTGRLYHEEMLKRFEAARISLVEGQATYHRNVAERHKCVHKRMEKIENFFFFGLLVLLLIYLGAYGGYIVGYCHKPVALFGNIVLFASAVVPAIGASFIAMESRFDFRPSAYRSAEMAKRFENLNRDLRKEIEKRDGASLTKLHDMLGKASALALTEVDSWRDDLDRRSLIMQG</sequence>
<name>A0A839V6M6_9GAMM</name>
<keyword evidence="1" id="KW-1133">Transmembrane helix</keyword>
<feature type="transmembrane region" description="Helical" evidence="1">
    <location>
        <begin position="362"/>
        <end position="380"/>
    </location>
</feature>
<reference evidence="2 3" key="1">
    <citation type="submission" date="2020-08" db="EMBL/GenBank/DDBJ databases">
        <title>Genomic Encyclopedia of Type Strains, Phase III (KMG-III): the genomes of soil and plant-associated and newly described type strains.</title>
        <authorList>
            <person name="Whitman W."/>
        </authorList>
    </citation>
    <scope>NUCLEOTIDE SEQUENCE [LARGE SCALE GENOMIC DNA]</scope>
    <source>
        <strain evidence="2 3">CECT 7282</strain>
    </source>
</reference>
<evidence type="ECO:0000256" key="1">
    <source>
        <dbReference type="SAM" id="Phobius"/>
    </source>
</evidence>
<evidence type="ECO:0000313" key="3">
    <source>
        <dbReference type="Proteomes" id="UP000547614"/>
    </source>
</evidence>
<protein>
    <recommendedName>
        <fullName evidence="4">SMODS and SLOG-associating 2TM effector domain-containing protein</fullName>
    </recommendedName>
</protein>
<comment type="caution">
    <text evidence="2">The sequence shown here is derived from an EMBL/GenBank/DDBJ whole genome shotgun (WGS) entry which is preliminary data.</text>
</comment>
<proteinExistence type="predicted"/>
<dbReference type="AlphaFoldDB" id="A0A839V6M6"/>
<feature type="transmembrane region" description="Helical" evidence="1">
    <location>
        <begin position="540"/>
        <end position="563"/>
    </location>
</feature>
<feature type="transmembrane region" description="Helical" evidence="1">
    <location>
        <begin position="512"/>
        <end position="534"/>
    </location>
</feature>
<evidence type="ECO:0008006" key="4">
    <source>
        <dbReference type="Google" id="ProtNLM"/>
    </source>
</evidence>
<dbReference type="EMBL" id="JACHXP010000002">
    <property type="protein sequence ID" value="MBB3189199.1"/>
    <property type="molecule type" value="Genomic_DNA"/>
</dbReference>
<organism evidence="2 3">
    <name type="scientific">Halomonas cerina</name>
    <dbReference type="NCBI Taxonomy" id="447424"/>
    <lineage>
        <taxon>Bacteria</taxon>
        <taxon>Pseudomonadati</taxon>
        <taxon>Pseudomonadota</taxon>
        <taxon>Gammaproteobacteria</taxon>
        <taxon>Oceanospirillales</taxon>
        <taxon>Halomonadaceae</taxon>
        <taxon>Halomonas</taxon>
    </lineage>
</organism>
<dbReference type="Proteomes" id="UP000547614">
    <property type="component" value="Unassembled WGS sequence"/>
</dbReference>
<feature type="transmembrane region" description="Helical" evidence="1">
    <location>
        <begin position="386"/>
        <end position="403"/>
    </location>
</feature>
<keyword evidence="1" id="KW-0472">Membrane</keyword>
<keyword evidence="3" id="KW-1185">Reference proteome</keyword>
<keyword evidence="1" id="KW-0812">Transmembrane</keyword>
<gene>
    <name evidence="2" type="ORF">FHR94_000421</name>
</gene>
<dbReference type="RefSeq" id="WP_183323968.1">
    <property type="nucleotide sequence ID" value="NZ_JACHXP010000002.1"/>
</dbReference>
<accession>A0A839V6M6</accession>